<dbReference type="CDD" id="cd02968">
    <property type="entry name" value="SCO"/>
    <property type="match status" value="1"/>
</dbReference>
<feature type="binding site" evidence="3">
    <location>
        <position position="73"/>
    </location>
    <ligand>
        <name>Cu cation</name>
        <dbReference type="ChEBI" id="CHEBI:23378"/>
    </ligand>
</feature>
<reference evidence="7 8" key="1">
    <citation type="submission" date="2018-09" db="EMBL/GenBank/DDBJ databases">
        <authorList>
            <person name="Zhu H."/>
        </authorList>
    </citation>
    <scope>NUCLEOTIDE SEQUENCE [LARGE SCALE GENOMIC DNA]</scope>
    <source>
        <strain evidence="7 8">K2R10-39</strain>
    </source>
</reference>
<dbReference type="EMBL" id="QYUN01000002">
    <property type="protein sequence ID" value="RJG08134.1"/>
    <property type="molecule type" value="Genomic_DNA"/>
</dbReference>
<dbReference type="Gene3D" id="3.40.30.10">
    <property type="entry name" value="Glutaredoxin"/>
    <property type="match status" value="1"/>
</dbReference>
<proteinExistence type="inferred from homology"/>
<evidence type="ECO:0000256" key="5">
    <source>
        <dbReference type="SAM" id="SignalP"/>
    </source>
</evidence>
<dbReference type="InterPro" id="IPR013766">
    <property type="entry name" value="Thioredoxin_domain"/>
</dbReference>
<feature type="signal peptide" evidence="5">
    <location>
        <begin position="1"/>
        <end position="25"/>
    </location>
</feature>
<dbReference type="PROSITE" id="PS51352">
    <property type="entry name" value="THIOREDOXIN_2"/>
    <property type="match status" value="1"/>
</dbReference>
<sequence length="198" mass="21777">MKKLRYLAAGLLMAAALLGCDKANAPQEMFGTVDITGGSWGNNFQLTDHNGQARNIADFKGKAVVLFFGYTNCPDVCPTTMVKLASVMEKLGKDANRVQVLMVTLDPRRDTPELLKKYVPAFHPSFLGLTGDEQQVENTAKEFKVIRVLQKADENGFYSVDHSGGSYVFDPEGRLRLFVKDADSADIIAQDLKTLLKA</sequence>
<evidence type="ECO:0000256" key="2">
    <source>
        <dbReference type="ARBA" id="ARBA00023008"/>
    </source>
</evidence>
<gene>
    <name evidence="7" type="ORF">D3870_16395</name>
</gene>
<keyword evidence="8" id="KW-1185">Reference proteome</keyword>
<dbReference type="PANTHER" id="PTHR12151">
    <property type="entry name" value="ELECTRON TRANSPORT PROTIN SCO1/SENC FAMILY MEMBER"/>
    <property type="match status" value="1"/>
</dbReference>
<protein>
    <submittedName>
        <fullName evidence="7">SCO family protein</fullName>
    </submittedName>
</protein>
<keyword evidence="3" id="KW-0479">Metal-binding</keyword>
<feature type="disulfide bond" description="Redox-active" evidence="4">
    <location>
        <begin position="73"/>
        <end position="77"/>
    </location>
</feature>
<evidence type="ECO:0000259" key="6">
    <source>
        <dbReference type="PROSITE" id="PS51352"/>
    </source>
</evidence>
<dbReference type="InterPro" id="IPR003782">
    <property type="entry name" value="SCO1/SenC"/>
</dbReference>
<dbReference type="PROSITE" id="PS51257">
    <property type="entry name" value="PROKAR_LIPOPROTEIN"/>
    <property type="match status" value="1"/>
</dbReference>
<dbReference type="Pfam" id="PF02630">
    <property type="entry name" value="SCO1-SenC"/>
    <property type="match status" value="1"/>
</dbReference>
<feature type="domain" description="Thioredoxin" evidence="6">
    <location>
        <begin position="35"/>
        <end position="197"/>
    </location>
</feature>
<organism evidence="7 8">
    <name type="scientific">Noviherbaspirillum cavernae</name>
    <dbReference type="NCBI Taxonomy" id="2320862"/>
    <lineage>
        <taxon>Bacteria</taxon>
        <taxon>Pseudomonadati</taxon>
        <taxon>Pseudomonadota</taxon>
        <taxon>Betaproteobacteria</taxon>
        <taxon>Burkholderiales</taxon>
        <taxon>Oxalobacteraceae</taxon>
        <taxon>Noviherbaspirillum</taxon>
    </lineage>
</organism>
<dbReference type="RefSeq" id="WP_119742247.1">
    <property type="nucleotide sequence ID" value="NZ_QYUN01000002.1"/>
</dbReference>
<dbReference type="AlphaFoldDB" id="A0A418X6M3"/>
<keyword evidence="5" id="KW-0732">Signal</keyword>
<dbReference type="FunFam" id="3.40.30.10:FF:000013">
    <property type="entry name" value="Blast:Protein SCO1 homolog, mitochondrial"/>
    <property type="match status" value="1"/>
</dbReference>
<name>A0A418X6M3_9BURK</name>
<dbReference type="PANTHER" id="PTHR12151:SF25">
    <property type="entry name" value="LINALOOL DEHYDRATASE_ISOMERASE DOMAIN-CONTAINING PROTEIN"/>
    <property type="match status" value="1"/>
</dbReference>
<evidence type="ECO:0000313" key="7">
    <source>
        <dbReference type="EMBL" id="RJG08134.1"/>
    </source>
</evidence>
<feature type="chain" id="PRO_5019224489" evidence="5">
    <location>
        <begin position="26"/>
        <end position="198"/>
    </location>
</feature>
<keyword evidence="4" id="KW-1015">Disulfide bond</keyword>
<evidence type="ECO:0000256" key="3">
    <source>
        <dbReference type="PIRSR" id="PIRSR603782-1"/>
    </source>
</evidence>
<dbReference type="InterPro" id="IPR036249">
    <property type="entry name" value="Thioredoxin-like_sf"/>
</dbReference>
<dbReference type="OrthoDB" id="9790194at2"/>
<keyword evidence="2 3" id="KW-0186">Copper</keyword>
<dbReference type="Proteomes" id="UP000285190">
    <property type="component" value="Unassembled WGS sequence"/>
</dbReference>
<comment type="similarity">
    <text evidence="1">Belongs to the SCO1/2 family.</text>
</comment>
<accession>A0A418X6M3</accession>
<dbReference type="SUPFAM" id="SSF52833">
    <property type="entry name" value="Thioredoxin-like"/>
    <property type="match status" value="1"/>
</dbReference>
<feature type="binding site" evidence="3">
    <location>
        <position position="77"/>
    </location>
    <ligand>
        <name>Cu cation</name>
        <dbReference type="ChEBI" id="CHEBI:23378"/>
    </ligand>
</feature>
<feature type="binding site" evidence="3">
    <location>
        <position position="162"/>
    </location>
    <ligand>
        <name>Cu cation</name>
        <dbReference type="ChEBI" id="CHEBI:23378"/>
    </ligand>
</feature>
<evidence type="ECO:0000256" key="1">
    <source>
        <dbReference type="ARBA" id="ARBA00010996"/>
    </source>
</evidence>
<evidence type="ECO:0000256" key="4">
    <source>
        <dbReference type="PIRSR" id="PIRSR603782-2"/>
    </source>
</evidence>
<dbReference type="GO" id="GO:0046872">
    <property type="term" value="F:metal ion binding"/>
    <property type="evidence" value="ECO:0007669"/>
    <property type="project" value="UniProtKB-KW"/>
</dbReference>
<comment type="caution">
    <text evidence="7">The sequence shown here is derived from an EMBL/GenBank/DDBJ whole genome shotgun (WGS) entry which is preliminary data.</text>
</comment>
<evidence type="ECO:0000313" key="8">
    <source>
        <dbReference type="Proteomes" id="UP000285190"/>
    </source>
</evidence>